<feature type="repeat" description="TPR" evidence="3">
    <location>
        <begin position="62"/>
        <end position="95"/>
    </location>
</feature>
<evidence type="ECO:0000256" key="2">
    <source>
        <dbReference type="ARBA" id="ARBA00022803"/>
    </source>
</evidence>
<keyword evidence="2 3" id="KW-0802">TPR repeat</keyword>
<protein>
    <submittedName>
        <fullName evidence="4">FOG: TPR repeat</fullName>
    </submittedName>
</protein>
<dbReference type="EMBL" id="GU567961">
    <property type="protein sequence ID" value="ADI21638.1"/>
    <property type="molecule type" value="Genomic_DNA"/>
</dbReference>
<dbReference type="InterPro" id="IPR019734">
    <property type="entry name" value="TPR_rpt"/>
</dbReference>
<dbReference type="PROSITE" id="PS50005">
    <property type="entry name" value="TPR"/>
    <property type="match status" value="1"/>
</dbReference>
<dbReference type="PANTHER" id="PTHR44858">
    <property type="entry name" value="TETRATRICOPEPTIDE REPEAT PROTEIN 6"/>
    <property type="match status" value="1"/>
</dbReference>
<dbReference type="SUPFAM" id="SSF48452">
    <property type="entry name" value="TPR-like"/>
    <property type="match status" value="1"/>
</dbReference>
<name>E7C2G4_9BACT</name>
<dbReference type="Pfam" id="PF13432">
    <property type="entry name" value="TPR_16"/>
    <property type="match status" value="1"/>
</dbReference>
<proteinExistence type="predicted"/>
<reference evidence="4" key="1">
    <citation type="submission" date="2010-01" db="EMBL/GenBank/DDBJ databases">
        <title>Genome fragments of uncultured bacteria from the North Pacific subtropical Gyre.</title>
        <authorList>
            <person name="Pham V.D."/>
            <person name="Delong E.F."/>
        </authorList>
    </citation>
    <scope>NUCLEOTIDE SEQUENCE</scope>
</reference>
<evidence type="ECO:0000313" key="4">
    <source>
        <dbReference type="EMBL" id="ADI21638.1"/>
    </source>
</evidence>
<dbReference type="Pfam" id="PF14559">
    <property type="entry name" value="TPR_19"/>
    <property type="match status" value="1"/>
</dbReference>
<accession>E7C2G4</accession>
<evidence type="ECO:0000256" key="1">
    <source>
        <dbReference type="ARBA" id="ARBA00022737"/>
    </source>
</evidence>
<dbReference type="InterPro" id="IPR050498">
    <property type="entry name" value="Ycf3"/>
</dbReference>
<keyword evidence="1" id="KW-0677">Repeat</keyword>
<dbReference type="PANTHER" id="PTHR44858:SF1">
    <property type="entry name" value="UDP-N-ACETYLGLUCOSAMINE--PEPTIDE N-ACETYLGLUCOSAMINYLTRANSFERASE SPINDLY-RELATED"/>
    <property type="match status" value="1"/>
</dbReference>
<evidence type="ECO:0000256" key="3">
    <source>
        <dbReference type="PROSITE-ProRule" id="PRU00339"/>
    </source>
</evidence>
<dbReference type="AlphaFoldDB" id="E7C2G4"/>
<sequence>MKAARSGDYYQANRTFRDLLKTCSDWGLVYLQLGVLELDTNPSPQEAIKLLTKATELLPTNPRAHFHLAAAHAATTDYNQALKHIAKAIELRPKYAQAHQKKAIFHEQNGQLEQAIATLENLLSFKRKHTAAMAELARLYELNGQAELSEAKYRALLDREPNVYFHWLSFGQFLRRQGKHIEARKAFKKADTLKPRPRRKLRPLLPSSDVR</sequence>
<dbReference type="Gene3D" id="1.25.40.10">
    <property type="entry name" value="Tetratricopeptide repeat domain"/>
    <property type="match status" value="1"/>
</dbReference>
<organism evidence="4">
    <name type="scientific">uncultured myxobacterium HF0130_06F04</name>
    <dbReference type="NCBI Taxonomy" id="723555"/>
    <lineage>
        <taxon>Bacteria</taxon>
        <taxon>Pseudomonadati</taxon>
        <taxon>Myxococcota</taxon>
        <taxon>Myxococcia</taxon>
        <taxon>Myxococcales</taxon>
        <taxon>environmental samples</taxon>
    </lineage>
</organism>
<dbReference type="InterPro" id="IPR011990">
    <property type="entry name" value="TPR-like_helical_dom_sf"/>
</dbReference>
<dbReference type="SMART" id="SM00028">
    <property type="entry name" value="TPR"/>
    <property type="match status" value="5"/>
</dbReference>